<proteinExistence type="predicted"/>
<evidence type="ECO:0000313" key="2">
    <source>
        <dbReference type="Proteomes" id="UP000032142"/>
    </source>
</evidence>
<evidence type="ECO:0000313" key="1">
    <source>
        <dbReference type="EMBL" id="KHG23940.1"/>
    </source>
</evidence>
<accession>A0A0B0PG54</accession>
<protein>
    <submittedName>
        <fullName evidence="1">Uncharacterized protein</fullName>
    </submittedName>
</protein>
<gene>
    <name evidence="1" type="ORF">F383_06828</name>
</gene>
<reference evidence="2" key="1">
    <citation type="submission" date="2014-09" db="EMBL/GenBank/DDBJ databases">
        <authorList>
            <person name="Mudge J."/>
            <person name="Ramaraj T."/>
            <person name="Lindquist I.E."/>
            <person name="Bharti A.K."/>
            <person name="Sundararajan A."/>
            <person name="Cameron C.T."/>
            <person name="Woodward J.E."/>
            <person name="May G.D."/>
            <person name="Brubaker C."/>
            <person name="Broadhvest J."/>
            <person name="Wilkins T.A."/>
        </authorList>
    </citation>
    <scope>NUCLEOTIDE SEQUENCE</scope>
    <source>
        <strain evidence="2">cv. AKA8401</strain>
    </source>
</reference>
<sequence length="24" mass="2889">MILVQTYCSWNLLIQSRLSLTGYW</sequence>
<dbReference type="Proteomes" id="UP000032142">
    <property type="component" value="Unassembled WGS sequence"/>
</dbReference>
<dbReference type="AlphaFoldDB" id="A0A0B0PG54"/>
<dbReference type="EMBL" id="KN426865">
    <property type="protein sequence ID" value="KHG23940.1"/>
    <property type="molecule type" value="Genomic_DNA"/>
</dbReference>
<keyword evidence="2" id="KW-1185">Reference proteome</keyword>
<name>A0A0B0PG54_GOSAR</name>
<organism evidence="1 2">
    <name type="scientific">Gossypium arboreum</name>
    <name type="common">Tree cotton</name>
    <name type="synonym">Gossypium nanking</name>
    <dbReference type="NCBI Taxonomy" id="29729"/>
    <lineage>
        <taxon>Eukaryota</taxon>
        <taxon>Viridiplantae</taxon>
        <taxon>Streptophyta</taxon>
        <taxon>Embryophyta</taxon>
        <taxon>Tracheophyta</taxon>
        <taxon>Spermatophyta</taxon>
        <taxon>Magnoliopsida</taxon>
        <taxon>eudicotyledons</taxon>
        <taxon>Gunneridae</taxon>
        <taxon>Pentapetalae</taxon>
        <taxon>rosids</taxon>
        <taxon>malvids</taxon>
        <taxon>Malvales</taxon>
        <taxon>Malvaceae</taxon>
        <taxon>Malvoideae</taxon>
        <taxon>Gossypium</taxon>
    </lineage>
</organism>